<name>Q12YD1_METBU</name>
<evidence type="ECO:0000313" key="2">
    <source>
        <dbReference type="Proteomes" id="UP000001979"/>
    </source>
</evidence>
<organism evidence="1 2">
    <name type="scientific">Methanococcoides burtonii (strain DSM 6242 / NBRC 107633 / OCM 468 / ACE-M)</name>
    <dbReference type="NCBI Taxonomy" id="259564"/>
    <lineage>
        <taxon>Archaea</taxon>
        <taxon>Methanobacteriati</taxon>
        <taxon>Methanobacteriota</taxon>
        <taxon>Stenosarchaea group</taxon>
        <taxon>Methanomicrobia</taxon>
        <taxon>Methanosarcinales</taxon>
        <taxon>Methanosarcinaceae</taxon>
        <taxon>Methanococcoides</taxon>
    </lineage>
</organism>
<dbReference type="Proteomes" id="UP000001979">
    <property type="component" value="Chromosome"/>
</dbReference>
<dbReference type="STRING" id="259564.Mbur_0571"/>
<accession>Q12YD1</accession>
<keyword evidence="2" id="KW-1185">Reference proteome</keyword>
<dbReference type="AlphaFoldDB" id="Q12YD1"/>
<dbReference type="GeneID" id="3997096"/>
<proteinExistence type="predicted"/>
<dbReference type="KEGG" id="mbu:Mbur_0571"/>
<evidence type="ECO:0000313" key="1">
    <source>
        <dbReference type="EMBL" id="ABE51545.1"/>
    </source>
</evidence>
<dbReference type="OrthoDB" id="142291at2157"/>
<gene>
    <name evidence="1" type="ordered locus">Mbur_0571</name>
</gene>
<dbReference type="EMBL" id="CP000300">
    <property type="protein sequence ID" value="ABE51545.1"/>
    <property type="molecule type" value="Genomic_DNA"/>
</dbReference>
<reference evidence="2" key="1">
    <citation type="journal article" date="2009" name="ISME J.">
        <title>The genome sequence of the psychrophilic archaeon, Methanococcoides burtonii: the role of genome evolution in cold adaptation.</title>
        <authorList>
            <person name="Allen M.A."/>
            <person name="Lauro F.M."/>
            <person name="Williams T.J."/>
            <person name="Burg D."/>
            <person name="Siddiqui K.S."/>
            <person name="De Francisci D."/>
            <person name="Chong K.W."/>
            <person name="Pilak O."/>
            <person name="Chew H.H."/>
            <person name="De Maere M.Z."/>
            <person name="Ting L."/>
            <person name="Katrib M."/>
            <person name="Ng C."/>
            <person name="Sowers K.R."/>
            <person name="Galperin M.Y."/>
            <person name="Anderson I.J."/>
            <person name="Ivanova N."/>
            <person name="Dalin E."/>
            <person name="Martinez M."/>
            <person name="Lapidus A."/>
            <person name="Hauser L."/>
            <person name="Land M."/>
            <person name="Thomas T."/>
            <person name="Cavicchioli R."/>
        </authorList>
    </citation>
    <scope>NUCLEOTIDE SEQUENCE [LARGE SCALE GENOMIC DNA]</scope>
    <source>
        <strain evidence="2">DSM 6242 / NBRC 107633 / OCM 468 / ACE-M</strain>
    </source>
</reference>
<sequence>MSRKIFSAKFRTYGEWLKAQPRDTRYAKDLIRKHERFPNMNLKDLRDLRLKDHTLRDHAWQTLTSSQKRDRTLSLKVLRYMRKGDSLTKAVEKVGVNKDFAVKHLGKALHKSNGKWKINATDNIETEMLIYDRNAGQITIITTNSRDRRLIGEYFAAVQKGLKDGDDTSLKRFDGVKIIDAIGEEHSLVTDLDQLYDIAEAQEEPEFLQIYQS</sequence>
<protein>
    <submittedName>
        <fullName evidence="1">Uncharacterized protein</fullName>
    </submittedName>
</protein>
<dbReference type="HOGENOM" id="CLU_1297504_0_0_2"/>
<dbReference type="RefSeq" id="WP_011498705.1">
    <property type="nucleotide sequence ID" value="NC_007955.1"/>
</dbReference>